<feature type="active site" evidence="1">
    <location>
        <position position="186"/>
    </location>
</feature>
<evidence type="ECO:0000256" key="3">
    <source>
        <dbReference type="PIRSR" id="PIRSR640198-3"/>
    </source>
</evidence>
<dbReference type="eggNOG" id="COG3177">
    <property type="taxonomic scope" value="Bacteria"/>
</dbReference>
<dbReference type="InterPro" id="IPR036597">
    <property type="entry name" value="Fido-like_dom_sf"/>
</dbReference>
<comment type="caution">
    <text evidence="5">The sequence shown here is derived from an EMBL/GenBank/DDBJ whole genome shotgun (WGS) entry which is preliminary data.</text>
</comment>
<evidence type="ECO:0000313" key="6">
    <source>
        <dbReference type="Proteomes" id="UP000005801"/>
    </source>
</evidence>
<keyword evidence="6" id="KW-1185">Reference proteome</keyword>
<evidence type="ECO:0000259" key="4">
    <source>
        <dbReference type="PROSITE" id="PS51459"/>
    </source>
</evidence>
<evidence type="ECO:0000256" key="2">
    <source>
        <dbReference type="PIRSR" id="PIRSR640198-2"/>
    </source>
</evidence>
<dbReference type="GO" id="GO:0005524">
    <property type="term" value="F:ATP binding"/>
    <property type="evidence" value="ECO:0007669"/>
    <property type="project" value="UniProtKB-KW"/>
</dbReference>
<dbReference type="Proteomes" id="UP000005801">
    <property type="component" value="Unassembled WGS sequence"/>
</dbReference>
<dbReference type="InterPro" id="IPR003812">
    <property type="entry name" value="Fido"/>
</dbReference>
<reference evidence="5 6" key="1">
    <citation type="submission" date="2007-06" db="EMBL/GenBank/DDBJ databases">
        <authorList>
            <person name="Shimkets L."/>
            <person name="Ferriera S."/>
            <person name="Johnson J."/>
            <person name="Kravitz S."/>
            <person name="Beeson K."/>
            <person name="Sutton G."/>
            <person name="Rogers Y.-H."/>
            <person name="Friedman R."/>
            <person name="Frazier M."/>
            <person name="Venter J.C."/>
        </authorList>
    </citation>
    <scope>NUCLEOTIDE SEQUENCE [LARGE SCALE GENOMIC DNA]</scope>
    <source>
        <strain evidence="5 6">SIR-1</strain>
    </source>
</reference>
<dbReference type="PROSITE" id="PS51459">
    <property type="entry name" value="FIDO"/>
    <property type="match status" value="1"/>
</dbReference>
<feature type="binding site" evidence="2">
    <location>
        <begin position="190"/>
        <end position="197"/>
    </location>
    <ligand>
        <name>ATP</name>
        <dbReference type="ChEBI" id="CHEBI:30616"/>
    </ligand>
</feature>
<protein>
    <submittedName>
        <fullName evidence="5">Fic family protein</fullName>
    </submittedName>
</protein>
<dbReference type="Gene3D" id="1.10.3290.10">
    <property type="entry name" value="Fido-like domain"/>
    <property type="match status" value="1"/>
</dbReference>
<accession>A6FYF4</accession>
<dbReference type="RefSeq" id="WP_006969503.1">
    <property type="nucleotide sequence ID" value="NZ_ABCS01000004.1"/>
</dbReference>
<proteinExistence type="predicted"/>
<name>A6FYF4_9BACT</name>
<dbReference type="PANTHER" id="PTHR13504:SF38">
    <property type="entry name" value="FIDO DOMAIN-CONTAINING PROTEIN"/>
    <property type="match status" value="1"/>
</dbReference>
<dbReference type="AlphaFoldDB" id="A6FYF4"/>
<dbReference type="SUPFAM" id="SSF140931">
    <property type="entry name" value="Fic-like"/>
    <property type="match status" value="1"/>
</dbReference>
<feature type="domain" description="Fido" evidence="4">
    <location>
        <begin position="104"/>
        <end position="262"/>
    </location>
</feature>
<dbReference type="OrthoDB" id="9813719at2"/>
<dbReference type="PANTHER" id="PTHR13504">
    <property type="entry name" value="FIDO DOMAIN-CONTAINING PROTEIN DDB_G0283145"/>
    <property type="match status" value="1"/>
</dbReference>
<organism evidence="5 6">
    <name type="scientific">Plesiocystis pacifica SIR-1</name>
    <dbReference type="NCBI Taxonomy" id="391625"/>
    <lineage>
        <taxon>Bacteria</taxon>
        <taxon>Pseudomonadati</taxon>
        <taxon>Myxococcota</taxon>
        <taxon>Polyangia</taxon>
        <taxon>Nannocystales</taxon>
        <taxon>Nannocystaceae</taxon>
        <taxon>Plesiocystis</taxon>
    </lineage>
</organism>
<evidence type="ECO:0000256" key="1">
    <source>
        <dbReference type="PIRSR" id="PIRSR640198-1"/>
    </source>
</evidence>
<sequence>MAYSPRYQISETVLRAAEELSAARAVVELLPLPFAQVRALRREASIRVAHNSTWIENRTLALETAAAAIHDRTDNDRERSQPEIEVRNYFDALDLIDANLHVAPNEDWMRRLHACIMKGNRAGRPRERSEYRQATVQVGNFTYVPPAWEDVPKLMSELSQWAADAIDELPDYLFAAILAYQFVTIHPFMDGNGRTCRALATWALRRHYDSKGLLNVEEFYVRDLAGYYDSLQMGLHFSYYDSNERGSRSDPDLSQWLDYFCSRLGEAARHMRESIEGHFRARHPELLDDPLSDLPDNLRRFLVDLESLAEPFGSAGVSARFGVSRKTARAWLSRWQADGVIVPLNPEAARVHKFQLSQGWLERLDAAEPGE</sequence>
<gene>
    <name evidence="5" type="ORF">PPSIR1_40120</name>
</gene>
<keyword evidence="2" id="KW-0067">ATP-binding</keyword>
<dbReference type="Pfam" id="PF02661">
    <property type="entry name" value="Fic"/>
    <property type="match status" value="1"/>
</dbReference>
<keyword evidence="2" id="KW-0547">Nucleotide-binding</keyword>
<dbReference type="InterPro" id="IPR040198">
    <property type="entry name" value="Fido_containing"/>
</dbReference>
<dbReference type="EMBL" id="ABCS01000004">
    <property type="protein sequence ID" value="EDM81226.1"/>
    <property type="molecule type" value="Genomic_DNA"/>
</dbReference>
<dbReference type="STRING" id="391625.PPSIR1_40120"/>
<feature type="site" description="Important for autoinhibition of adenylyltransferase activity" evidence="3">
    <location>
        <position position="56"/>
    </location>
</feature>
<evidence type="ECO:0000313" key="5">
    <source>
        <dbReference type="EMBL" id="EDM81226.1"/>
    </source>
</evidence>